<feature type="chain" id="PRO_5038159567" evidence="2">
    <location>
        <begin position="27"/>
        <end position="477"/>
    </location>
</feature>
<keyword evidence="2" id="KW-0449">Lipoprotein</keyword>
<dbReference type="GO" id="GO:0005886">
    <property type="term" value="C:plasma membrane"/>
    <property type="evidence" value="ECO:0007669"/>
    <property type="project" value="UniProtKB-SubCell"/>
</dbReference>
<keyword evidence="2" id="KW-1134">Transmembrane beta strand</keyword>
<accession>A0A972FT13</accession>
<name>A0A972FT13_9FLAO</name>
<evidence type="ECO:0000313" key="4">
    <source>
        <dbReference type="EMBL" id="NMH27005.1"/>
    </source>
</evidence>
<reference evidence="4" key="1">
    <citation type="submission" date="2020-02" db="EMBL/GenBank/DDBJ databases">
        <title>Flavobacterium sp. genome.</title>
        <authorList>
            <person name="Jung H.S."/>
            <person name="Baek J.H."/>
            <person name="Jeon C.O."/>
        </authorList>
    </citation>
    <scope>NUCLEOTIDE SEQUENCE</scope>
    <source>
        <strain evidence="4">SE-s28</strain>
    </source>
</reference>
<comment type="caution">
    <text evidence="4">The sequence shown here is derived from an EMBL/GenBank/DDBJ whole genome shotgun (WGS) entry which is preliminary data.</text>
</comment>
<dbReference type="PROSITE" id="PS51257">
    <property type="entry name" value="PROKAR_LIPOPROTEIN"/>
    <property type="match status" value="1"/>
</dbReference>
<dbReference type="NCBIfam" id="TIGR01845">
    <property type="entry name" value="outer_NodT"/>
    <property type="match status" value="1"/>
</dbReference>
<dbReference type="EMBL" id="JAAMPU010000098">
    <property type="protein sequence ID" value="NMH27005.1"/>
    <property type="molecule type" value="Genomic_DNA"/>
</dbReference>
<dbReference type="Pfam" id="PF02321">
    <property type="entry name" value="OEP"/>
    <property type="match status" value="2"/>
</dbReference>
<keyword evidence="2" id="KW-0564">Palmitate</keyword>
<feature type="signal peptide" evidence="2">
    <location>
        <begin position="1"/>
        <end position="26"/>
    </location>
</feature>
<protein>
    <submittedName>
        <fullName evidence="4">TolC family protein</fullName>
    </submittedName>
</protein>
<dbReference type="SUPFAM" id="SSF56954">
    <property type="entry name" value="Outer membrane efflux proteins (OEP)"/>
    <property type="match status" value="1"/>
</dbReference>
<gene>
    <name evidence="4" type="ORF">G6047_03080</name>
</gene>
<dbReference type="RefSeq" id="WP_169526014.1">
    <property type="nucleotide sequence ID" value="NZ_JAAMPU010000098.1"/>
</dbReference>
<proteinExistence type="inferred from homology"/>
<dbReference type="InterPro" id="IPR010131">
    <property type="entry name" value="MdtP/NodT-like"/>
</dbReference>
<comment type="subcellular location">
    <subcellularLocation>
        <location evidence="2">Cell membrane</location>
        <topology evidence="2">Lipid-anchor</topology>
    </subcellularLocation>
</comment>
<dbReference type="PANTHER" id="PTHR30203">
    <property type="entry name" value="OUTER MEMBRANE CATION EFFLUX PROTEIN"/>
    <property type="match status" value="1"/>
</dbReference>
<dbReference type="AlphaFoldDB" id="A0A972FT13"/>
<keyword evidence="3" id="KW-0175">Coiled coil</keyword>
<comment type="similarity">
    <text evidence="1 2">Belongs to the outer membrane factor (OMF) (TC 1.B.17) family.</text>
</comment>
<evidence type="ECO:0000256" key="3">
    <source>
        <dbReference type="SAM" id="Coils"/>
    </source>
</evidence>
<feature type="coiled-coil region" evidence="3">
    <location>
        <begin position="438"/>
        <end position="465"/>
    </location>
</feature>
<dbReference type="PANTHER" id="PTHR30203:SF30">
    <property type="entry name" value="OUTER MEMBRANE PROTEIN-RELATED"/>
    <property type="match status" value="1"/>
</dbReference>
<feature type="coiled-coil region" evidence="3">
    <location>
        <begin position="67"/>
        <end position="94"/>
    </location>
</feature>
<sequence>MNKFKSYLFPTAFALCLAVSGCKVPAAATSADNKPMPESFAKSTDTTNTATTQWRQFFKDPNLVALIDTALQNNQELQITLQEIEIAKNDIRVRKGALLPTVGVRAGAGVEKVGRYTSQGAGDASTDIAPGVETPDPLLDFTLAAYANWEVDIWKKLRNSKKAAVSRYLASIEGKNFVITNLISEVASSYYELLALDNQLAIVKQNIALQQNALEIVKVQKEGARATELAVQKFQAEVNKSQSLEFDITQQIRETENRINFLLARYPQEIPRTNSEFLNLLPSEVKSGIPSQLLENRPDVKQAELELAASKLDVKAARAEFYPSLDISAAFGLQAFKPSYLFELPESLLYNVIGDLAAPLINRNAIKAEYKSANSRQLQALYNYERTILNAYLEVSSQLSKIENLGKSYDLKSKQVEALNKSIDVSNDLFRSARVDYFEVLMTQRDALESKLELVETKKDQLNAAVMVYRDLGGGWK</sequence>
<evidence type="ECO:0000256" key="2">
    <source>
        <dbReference type="RuleBase" id="RU362097"/>
    </source>
</evidence>
<dbReference type="GO" id="GO:0015562">
    <property type="term" value="F:efflux transmembrane transporter activity"/>
    <property type="evidence" value="ECO:0007669"/>
    <property type="project" value="InterPro"/>
</dbReference>
<keyword evidence="2" id="KW-0472">Membrane</keyword>
<dbReference type="Proteomes" id="UP000712080">
    <property type="component" value="Unassembled WGS sequence"/>
</dbReference>
<keyword evidence="2" id="KW-0732">Signal</keyword>
<keyword evidence="2" id="KW-0812">Transmembrane</keyword>
<evidence type="ECO:0000313" key="5">
    <source>
        <dbReference type="Proteomes" id="UP000712080"/>
    </source>
</evidence>
<dbReference type="Gene3D" id="2.20.200.10">
    <property type="entry name" value="Outer membrane efflux proteins (OEP)"/>
    <property type="match status" value="1"/>
</dbReference>
<keyword evidence="5" id="KW-1185">Reference proteome</keyword>
<evidence type="ECO:0000256" key="1">
    <source>
        <dbReference type="ARBA" id="ARBA00007613"/>
    </source>
</evidence>
<dbReference type="InterPro" id="IPR003423">
    <property type="entry name" value="OMP_efflux"/>
</dbReference>
<dbReference type="Gene3D" id="1.20.1600.10">
    <property type="entry name" value="Outer membrane efflux proteins (OEP)"/>
    <property type="match status" value="1"/>
</dbReference>
<organism evidence="4 5">
    <name type="scientific">Flavobacterium silvaticum</name>
    <dbReference type="NCBI Taxonomy" id="1852020"/>
    <lineage>
        <taxon>Bacteria</taxon>
        <taxon>Pseudomonadati</taxon>
        <taxon>Bacteroidota</taxon>
        <taxon>Flavobacteriia</taxon>
        <taxon>Flavobacteriales</taxon>
        <taxon>Flavobacteriaceae</taxon>
        <taxon>Flavobacterium</taxon>
    </lineage>
</organism>